<protein>
    <recommendedName>
        <fullName evidence="3">SLEI domain protein, PF07620 family</fullName>
    </recommendedName>
</protein>
<reference evidence="1 2" key="1">
    <citation type="submission" date="2013-04" db="EMBL/GenBank/DDBJ databases">
        <authorList>
            <person name="Harkins D.M."/>
            <person name="Durkin A.S."/>
            <person name="Brinkac L.M."/>
            <person name="Haft D.H."/>
            <person name="Selengut J.D."/>
            <person name="Sanka R."/>
            <person name="DePew J."/>
            <person name="Purushe J."/>
            <person name="Chanthongthip A."/>
            <person name="Lattana O."/>
            <person name="Phetsouvanh R."/>
            <person name="Newton P.N."/>
            <person name="Vinetz J.M."/>
            <person name="Sutton G.G."/>
            <person name="Nierman W.C."/>
            <person name="Fouts D.E."/>
        </authorList>
    </citation>
    <scope>NUCLEOTIDE SEQUENCE [LARGE SCALE GENOMIC DNA]</scope>
    <source>
        <strain evidence="1 2">UI 09931</strain>
    </source>
</reference>
<evidence type="ECO:0000313" key="2">
    <source>
        <dbReference type="Proteomes" id="UP000014570"/>
    </source>
</evidence>
<accession>A0AAV3JIL0</accession>
<comment type="caution">
    <text evidence="1">The sequence shown here is derived from an EMBL/GenBank/DDBJ whole genome shotgun (WGS) entry which is preliminary data.</text>
</comment>
<proteinExistence type="predicted"/>
<dbReference type="AlphaFoldDB" id="A0AAV3JIL0"/>
<evidence type="ECO:0008006" key="3">
    <source>
        <dbReference type="Google" id="ProtNLM"/>
    </source>
</evidence>
<sequence length="40" mass="4936">MWERLKLPGKILATKKLRIQKFFLFNKFSQRGNLSFFQFQ</sequence>
<dbReference type="EMBL" id="AHNP02000002">
    <property type="protein sequence ID" value="EPG59734.1"/>
    <property type="molecule type" value="Genomic_DNA"/>
</dbReference>
<gene>
    <name evidence="1" type="ORF">LEP1GSC103_0996</name>
</gene>
<dbReference type="Proteomes" id="UP000014570">
    <property type="component" value="Unassembled WGS sequence"/>
</dbReference>
<organism evidence="1 2">
    <name type="scientific">Leptospira borgpetersenii serovar Javanica str. UI 09931</name>
    <dbReference type="NCBI Taxonomy" id="1049767"/>
    <lineage>
        <taxon>Bacteria</taxon>
        <taxon>Pseudomonadati</taxon>
        <taxon>Spirochaetota</taxon>
        <taxon>Spirochaetia</taxon>
        <taxon>Leptospirales</taxon>
        <taxon>Leptospiraceae</taxon>
        <taxon>Leptospira</taxon>
    </lineage>
</organism>
<name>A0AAV3JIL0_LEPBO</name>
<evidence type="ECO:0000313" key="1">
    <source>
        <dbReference type="EMBL" id="EPG59734.1"/>
    </source>
</evidence>